<feature type="transmembrane region" description="Helical" evidence="8">
    <location>
        <begin position="510"/>
        <end position="531"/>
    </location>
</feature>
<reference evidence="9 10" key="1">
    <citation type="submission" date="2019-06" db="EMBL/GenBank/DDBJ databases">
        <title>Sequencing the genomes of 1000 actinobacteria strains.</title>
        <authorList>
            <person name="Klenk H.-P."/>
        </authorList>
    </citation>
    <scope>NUCLEOTIDE SEQUENCE [LARGE SCALE GENOMIC DNA]</scope>
    <source>
        <strain evidence="9 10">DSM 45928</strain>
    </source>
</reference>
<evidence type="ECO:0000256" key="3">
    <source>
        <dbReference type="ARBA" id="ARBA00022692"/>
    </source>
</evidence>
<dbReference type="GO" id="GO:0009252">
    <property type="term" value="P:peptidoglycan biosynthetic process"/>
    <property type="evidence" value="ECO:0007669"/>
    <property type="project" value="UniProtKB-KW"/>
</dbReference>
<evidence type="ECO:0000256" key="1">
    <source>
        <dbReference type="ARBA" id="ARBA00004651"/>
    </source>
</evidence>
<feature type="transmembrane region" description="Helical" evidence="8">
    <location>
        <begin position="377"/>
        <end position="398"/>
    </location>
</feature>
<dbReference type="Pfam" id="PF03023">
    <property type="entry name" value="MurJ"/>
    <property type="match status" value="1"/>
</dbReference>
<dbReference type="PRINTS" id="PR01806">
    <property type="entry name" value="VIRFACTRMVIN"/>
</dbReference>
<keyword evidence="7 8" id="KW-0472">Membrane</keyword>
<dbReference type="PANTHER" id="PTHR47019">
    <property type="entry name" value="LIPID II FLIPPASE MURJ"/>
    <property type="match status" value="1"/>
</dbReference>
<feature type="transmembrane region" description="Helical" evidence="8">
    <location>
        <begin position="21"/>
        <end position="45"/>
    </location>
</feature>
<dbReference type="InParanoid" id="A0A543AR01"/>
<evidence type="ECO:0000256" key="8">
    <source>
        <dbReference type="SAM" id="Phobius"/>
    </source>
</evidence>
<dbReference type="GO" id="GO:0008360">
    <property type="term" value="P:regulation of cell shape"/>
    <property type="evidence" value="ECO:0007669"/>
    <property type="project" value="UniProtKB-KW"/>
</dbReference>
<keyword evidence="2" id="KW-1003">Cell membrane</keyword>
<feature type="transmembrane region" description="Helical" evidence="8">
    <location>
        <begin position="255"/>
        <end position="278"/>
    </location>
</feature>
<feature type="transmembrane region" description="Helical" evidence="8">
    <location>
        <begin position="290"/>
        <end position="311"/>
    </location>
</feature>
<organism evidence="9 10">
    <name type="scientific">Stackebrandtia endophytica</name>
    <dbReference type="NCBI Taxonomy" id="1496996"/>
    <lineage>
        <taxon>Bacteria</taxon>
        <taxon>Bacillati</taxon>
        <taxon>Actinomycetota</taxon>
        <taxon>Actinomycetes</taxon>
        <taxon>Glycomycetales</taxon>
        <taxon>Glycomycetaceae</taxon>
        <taxon>Stackebrandtia</taxon>
    </lineage>
</organism>
<evidence type="ECO:0000256" key="4">
    <source>
        <dbReference type="ARBA" id="ARBA00022960"/>
    </source>
</evidence>
<feature type="transmembrane region" description="Helical" evidence="8">
    <location>
        <begin position="473"/>
        <end position="498"/>
    </location>
</feature>
<dbReference type="PANTHER" id="PTHR47019:SF1">
    <property type="entry name" value="LIPID II FLIPPASE MURJ"/>
    <property type="match status" value="1"/>
</dbReference>
<feature type="transmembrane region" description="Helical" evidence="8">
    <location>
        <begin position="213"/>
        <end position="234"/>
    </location>
</feature>
<keyword evidence="4" id="KW-0133">Cell shape</keyword>
<name>A0A543AR01_9ACTN</name>
<dbReference type="Proteomes" id="UP000317043">
    <property type="component" value="Unassembled WGS sequence"/>
</dbReference>
<keyword evidence="10" id="KW-1185">Reference proteome</keyword>
<dbReference type="InterPro" id="IPR004268">
    <property type="entry name" value="MurJ"/>
</dbReference>
<keyword evidence="5" id="KW-0573">Peptidoglycan synthesis</keyword>
<keyword evidence="3 8" id="KW-0812">Transmembrane</keyword>
<feature type="transmembrane region" description="Helical" evidence="8">
    <location>
        <begin position="340"/>
        <end position="365"/>
    </location>
</feature>
<dbReference type="GO" id="GO:0015648">
    <property type="term" value="F:lipid-linked peptidoglycan transporter activity"/>
    <property type="evidence" value="ECO:0007669"/>
    <property type="project" value="TreeGrafter"/>
</dbReference>
<feature type="transmembrane region" description="Helical" evidence="8">
    <location>
        <begin position="410"/>
        <end position="436"/>
    </location>
</feature>
<evidence type="ECO:0000313" key="9">
    <source>
        <dbReference type="EMBL" id="TQL74999.1"/>
    </source>
</evidence>
<gene>
    <name evidence="9" type="ORF">FB566_0491</name>
</gene>
<evidence type="ECO:0000256" key="7">
    <source>
        <dbReference type="ARBA" id="ARBA00023136"/>
    </source>
</evidence>
<evidence type="ECO:0000256" key="6">
    <source>
        <dbReference type="ARBA" id="ARBA00022989"/>
    </source>
</evidence>
<evidence type="ECO:0000256" key="2">
    <source>
        <dbReference type="ARBA" id="ARBA00022475"/>
    </source>
</evidence>
<feature type="transmembrane region" description="Helical" evidence="8">
    <location>
        <begin position="100"/>
        <end position="121"/>
    </location>
</feature>
<feature type="transmembrane region" description="Helical" evidence="8">
    <location>
        <begin position="181"/>
        <end position="201"/>
    </location>
</feature>
<dbReference type="GO" id="GO:0034204">
    <property type="term" value="P:lipid translocation"/>
    <property type="evidence" value="ECO:0007669"/>
    <property type="project" value="TreeGrafter"/>
</dbReference>
<feature type="transmembrane region" description="Helical" evidence="8">
    <location>
        <begin position="150"/>
        <end position="169"/>
    </location>
</feature>
<dbReference type="InterPro" id="IPR051050">
    <property type="entry name" value="Lipid_II_flippase_MurJ/MviN"/>
</dbReference>
<protein>
    <submittedName>
        <fullName evidence="9">Putative peptidoglycan lipid II flippase</fullName>
    </submittedName>
</protein>
<dbReference type="GO" id="GO:0005886">
    <property type="term" value="C:plasma membrane"/>
    <property type="evidence" value="ECO:0007669"/>
    <property type="project" value="UniProtKB-SubCell"/>
</dbReference>
<accession>A0A543AR01</accession>
<feature type="transmembrane region" description="Helical" evidence="8">
    <location>
        <begin position="442"/>
        <end position="466"/>
    </location>
</feature>
<sequence>MTRQVEVTKVSDTAGERVGRSAAIISGITMLARIVGFGRIMVLAWAVGAGSVLDVYNTANRVPNILYEIAAGGALAALVVPLLAAPLARREPEIVNRTASALLTWSLVTLVPLGIIVALLAEPIMRLLTGGGGDASPEAVAVGTRMIQVFAPQLPLYGIGVVLTGILHAHRRFSWPALAPLLSSLVVITAYLIYGIVSPAGRGVSDLPLSQELILSVGTTMATVVMTFCLLIPLRKVGIRLRPTLRFGGDLTRQVRTMALSGGVSIAAWQASLLLILALTNQGLRGTVGLFTIALTVYMLPWGVFAMPLSLSSYPALSEAHGVGDQTRYASTLSVTTRRVLLLAGVGAAALVGLAVPIAQIFGAITDTSDVDPQLSFTGSLTAALTALGPGLLGFSLYPLLTRALYARGAMVAAAVATTAGWAVAYGAAIVFSVMLPVADRALAVGIGNTIGMTVLGAALLVTVAWRAGRDSLVGVAWALVVSFTAAAASGLAGRWVTSLWGTTMSLGEAVVAGVCGGTAILAVFGVVSYVMDKRDVRPIVAAGLARLRMMKR</sequence>
<proteinExistence type="predicted"/>
<comment type="caution">
    <text evidence="9">The sequence shown here is derived from an EMBL/GenBank/DDBJ whole genome shotgun (WGS) entry which is preliminary data.</text>
</comment>
<keyword evidence="6 8" id="KW-1133">Transmembrane helix</keyword>
<dbReference type="EMBL" id="VFOW01000001">
    <property type="protein sequence ID" value="TQL74999.1"/>
    <property type="molecule type" value="Genomic_DNA"/>
</dbReference>
<evidence type="ECO:0000256" key="5">
    <source>
        <dbReference type="ARBA" id="ARBA00022984"/>
    </source>
</evidence>
<feature type="transmembrane region" description="Helical" evidence="8">
    <location>
        <begin position="65"/>
        <end position="88"/>
    </location>
</feature>
<comment type="subcellular location">
    <subcellularLocation>
        <location evidence="1">Cell membrane</location>
        <topology evidence="1">Multi-pass membrane protein</topology>
    </subcellularLocation>
</comment>
<dbReference type="AlphaFoldDB" id="A0A543AR01"/>
<evidence type="ECO:0000313" key="10">
    <source>
        <dbReference type="Proteomes" id="UP000317043"/>
    </source>
</evidence>